<dbReference type="Proteomes" id="UP000019116">
    <property type="component" value="Chromosome 3D"/>
</dbReference>
<comment type="similarity">
    <text evidence="1">Belongs to the inositol polyphosphate 5-phosphatase family.</text>
</comment>
<dbReference type="GO" id="GO:0034485">
    <property type="term" value="F:phosphatidylinositol-3,4,5-trisphosphate 5-phosphatase activity"/>
    <property type="evidence" value="ECO:0000318"/>
    <property type="project" value="GO_Central"/>
</dbReference>
<accession>A0A3B6GSL8</accession>
<dbReference type="STRING" id="4565.A0A3B6GSL8"/>
<reference evidence="5" key="1">
    <citation type="submission" date="2018-08" db="EMBL/GenBank/DDBJ databases">
        <authorList>
            <person name="Rossello M."/>
        </authorList>
    </citation>
    <scope>NUCLEOTIDE SEQUENCE [LARGE SCALE GENOMIC DNA]</scope>
    <source>
        <strain evidence="5">cv. Chinese Spring</strain>
    </source>
</reference>
<dbReference type="Gramene" id="TraesCS3D03G0243600.1">
    <property type="protein sequence ID" value="TraesCS3D03G0243600.1.CDS"/>
    <property type="gene ID" value="TraesCS3D03G0243600"/>
</dbReference>
<dbReference type="EnsemblPlants" id="TraesCS3D02G117300.2">
    <property type="protein sequence ID" value="TraesCS3D02G117300.2"/>
    <property type="gene ID" value="TraesCS3D02G117300"/>
</dbReference>
<dbReference type="PANTHER" id="PTHR45666:SF14">
    <property type="entry name" value="INOSITOL POLYPHOSPHATE 5-PHOSPHATASE"/>
    <property type="match status" value="1"/>
</dbReference>
<dbReference type="SUPFAM" id="SSF56219">
    <property type="entry name" value="DNase I-like"/>
    <property type="match status" value="1"/>
</dbReference>
<keyword evidence="2" id="KW-0378">Hydrolase</keyword>
<sequence length="644" mass="71106">MSQNRCRKLTGARTTNPPQHSAGGFQIRLALGALKSTGKKKKNKKKSSGRAGAMVAQNQRTPGDQVFWPKVVLKKWLNLRSKDAKFNADEDDGDDDGEQEESCGCDGAEAEREAGGVDIAEESLDAAPYKLRRRNSETMRAQYISTKELRICIGTYNAAGIEPPEGLDIAEWLGTTGGEQADMYVLGFQEVVPLNAGNVLGAEDVRPALAWEALIRDTLTRTQPSCSRPKYRYRSHPATPTRDGSDELFPGGTDTETDDDAPFSFPVYPEEYVAATPRMLGAMVDIEDEQPRAQQRALLKTMSKTDRIGLAWPEQPLDLMATASLSSASFKSPRSFGAHRSFMKSRAAADDCPAMVPDLDLDLDGEAARGHGKKKGGVRSPFVRIVSKQMVGVFLTIWVRRGLRRCVQNIKVSTVGVGAMGYIGNKGSVSASMSIYQTMFCFVCTHLSAGERPGNLLKRNADVQEIHRRTRFAGPGGLELPRDIYDHESVIMRIFWLGDLNYRIDVPYDRTHGLIAAMDWPQLAEKDQLKRELRKGRAFEGWSEGVLEFAPTYKYEIGTGKYIGDDQKGGRRTPAWCDRVLSFGKGVRLLGYGRSELTLSDHKPVTATYAAEVEVFCGRKLQRALTLTDAEVESGDVVVPDLEF</sequence>
<evidence type="ECO:0000313" key="6">
    <source>
        <dbReference type="Proteomes" id="UP000019116"/>
    </source>
</evidence>
<protein>
    <recommendedName>
        <fullName evidence="4">Inositol polyphosphate-related phosphatase domain-containing protein</fullName>
    </recommendedName>
</protein>
<dbReference type="Gene3D" id="3.60.10.10">
    <property type="entry name" value="Endonuclease/exonuclease/phosphatase"/>
    <property type="match status" value="2"/>
</dbReference>
<dbReference type="GO" id="GO:0004439">
    <property type="term" value="F:phosphatidylinositol-4,5-bisphosphate 5-phosphatase activity"/>
    <property type="evidence" value="ECO:0000318"/>
    <property type="project" value="GO_Central"/>
</dbReference>
<evidence type="ECO:0000256" key="2">
    <source>
        <dbReference type="ARBA" id="ARBA00022801"/>
    </source>
</evidence>
<dbReference type="InterPro" id="IPR000300">
    <property type="entry name" value="IPPc"/>
</dbReference>
<feature type="compositionally biased region" description="Basic residues" evidence="3">
    <location>
        <begin position="37"/>
        <end position="48"/>
    </location>
</feature>
<dbReference type="GO" id="GO:0004445">
    <property type="term" value="F:inositol-polyphosphate 5-phosphatase activity"/>
    <property type="evidence" value="ECO:0007669"/>
    <property type="project" value="InterPro"/>
</dbReference>
<gene>
    <name evidence="5" type="primary">LOC123077498</name>
</gene>
<dbReference type="Gramene" id="TraesCS3D02G117300.2">
    <property type="protein sequence ID" value="TraesCS3D02G117300.2"/>
    <property type="gene ID" value="TraesCS3D02G117300"/>
</dbReference>
<dbReference type="AlphaFoldDB" id="A0A3B6GSL8"/>
<dbReference type="InterPro" id="IPR036691">
    <property type="entry name" value="Endo/exonu/phosph_ase_sf"/>
</dbReference>
<dbReference type="Pfam" id="PF22669">
    <property type="entry name" value="Exo_endo_phos2"/>
    <property type="match status" value="1"/>
</dbReference>
<evidence type="ECO:0000256" key="3">
    <source>
        <dbReference type="SAM" id="MobiDB-lite"/>
    </source>
</evidence>
<feature type="region of interest" description="Disordered" evidence="3">
    <location>
        <begin position="86"/>
        <end position="118"/>
    </location>
</feature>
<evidence type="ECO:0000256" key="1">
    <source>
        <dbReference type="ARBA" id="ARBA00010768"/>
    </source>
</evidence>
<evidence type="ECO:0000313" key="5">
    <source>
        <dbReference type="EnsemblPlants" id="TraesCS3D02G117300.2"/>
    </source>
</evidence>
<keyword evidence="6" id="KW-1185">Reference proteome</keyword>
<dbReference type="GO" id="GO:0046856">
    <property type="term" value="P:phosphatidylinositol dephosphorylation"/>
    <property type="evidence" value="ECO:0000318"/>
    <property type="project" value="GO_Central"/>
</dbReference>
<proteinExistence type="inferred from homology"/>
<reference evidence="5" key="2">
    <citation type="submission" date="2018-10" db="UniProtKB">
        <authorList>
            <consortium name="EnsemblPlants"/>
        </authorList>
    </citation>
    <scope>IDENTIFICATION</scope>
</reference>
<dbReference type="OMA" id="YKCYSHP"/>
<feature type="compositionally biased region" description="Acidic residues" evidence="3">
    <location>
        <begin position="89"/>
        <end position="103"/>
    </location>
</feature>
<feature type="domain" description="Inositol polyphosphate-related phosphatase" evidence="4">
    <location>
        <begin position="282"/>
        <end position="617"/>
    </location>
</feature>
<dbReference type="SMART" id="SM00128">
    <property type="entry name" value="IPPc"/>
    <property type="match status" value="1"/>
</dbReference>
<dbReference type="SMR" id="A0A3B6GSL8"/>
<organism evidence="5">
    <name type="scientific">Triticum aestivum</name>
    <name type="common">Wheat</name>
    <dbReference type="NCBI Taxonomy" id="4565"/>
    <lineage>
        <taxon>Eukaryota</taxon>
        <taxon>Viridiplantae</taxon>
        <taxon>Streptophyta</taxon>
        <taxon>Embryophyta</taxon>
        <taxon>Tracheophyta</taxon>
        <taxon>Spermatophyta</taxon>
        <taxon>Magnoliopsida</taxon>
        <taxon>Liliopsida</taxon>
        <taxon>Poales</taxon>
        <taxon>Poaceae</taxon>
        <taxon>BOP clade</taxon>
        <taxon>Pooideae</taxon>
        <taxon>Triticodae</taxon>
        <taxon>Triticeae</taxon>
        <taxon>Triticinae</taxon>
        <taxon>Triticum</taxon>
    </lineage>
</organism>
<dbReference type="PANTHER" id="PTHR45666">
    <property type="entry name" value="TYPE IV INOSITOL POLYPHOSPHATE 5-PHOSPHATASE 9"/>
    <property type="match status" value="1"/>
</dbReference>
<dbReference type="InterPro" id="IPR045849">
    <property type="entry name" value="IP5P_plant"/>
</dbReference>
<feature type="compositionally biased region" description="Basic residues" evidence="3">
    <location>
        <begin position="1"/>
        <end position="10"/>
    </location>
</feature>
<evidence type="ECO:0000259" key="4">
    <source>
        <dbReference type="SMART" id="SM00128"/>
    </source>
</evidence>
<dbReference type="OrthoDB" id="62798at2759"/>
<feature type="region of interest" description="Disordered" evidence="3">
    <location>
        <begin position="1"/>
        <end position="56"/>
    </location>
</feature>
<feature type="region of interest" description="Disordered" evidence="3">
    <location>
        <begin position="225"/>
        <end position="263"/>
    </location>
</feature>
<name>A0A3B6GSL8_WHEAT</name>